<dbReference type="PANTHER" id="PTHR30002">
    <property type="entry name" value="EPOXYQUEUOSINE REDUCTASE"/>
    <property type="match status" value="1"/>
</dbReference>
<evidence type="ECO:0000259" key="2">
    <source>
        <dbReference type="PROSITE" id="PS51379"/>
    </source>
</evidence>
<accession>A0AAX2ZCZ9</accession>
<dbReference type="PROSITE" id="PS51379">
    <property type="entry name" value="4FE4S_FER_2"/>
    <property type="match status" value="1"/>
</dbReference>
<dbReference type="Proteomes" id="UP001198983">
    <property type="component" value="Chromosome"/>
</dbReference>
<reference evidence="3 4" key="1">
    <citation type="journal article" date="2023" name="Int. J. Syst. Evol. Microbiol.">
        <title>Terrisporobacter hibernicus sp. nov., isolated from bovine faeces in Northern Ireland.</title>
        <authorList>
            <person name="Mitchell M."/>
            <person name="Nguyen S.V."/>
            <person name="Connor M."/>
            <person name="Fairley D.J."/>
            <person name="Donoghue O."/>
            <person name="Marshall H."/>
            <person name="Koolman L."/>
            <person name="McMullan G."/>
            <person name="Schaffer K.E."/>
            <person name="McGrath J.W."/>
            <person name="Fanning S."/>
        </authorList>
    </citation>
    <scope>NUCLEOTIDE SEQUENCE [LARGE SCALE GENOMIC DNA]</scope>
    <source>
        <strain evidence="3 4">MCA3</strain>
    </source>
</reference>
<dbReference type="InterPro" id="IPR017896">
    <property type="entry name" value="4Fe4S_Fe-S-bd"/>
</dbReference>
<keyword evidence="1" id="KW-0004">4Fe-4S</keyword>
<keyword evidence="4" id="KW-1185">Reference proteome</keyword>
<protein>
    <submittedName>
        <fullName evidence="3">Epoxyqueuosine reductase</fullName>
    </submittedName>
</protein>
<evidence type="ECO:0000313" key="3">
    <source>
        <dbReference type="EMBL" id="UEL47233.1"/>
    </source>
</evidence>
<name>A0AAX2ZCZ9_9FIRM</name>
<keyword evidence="1" id="KW-0411">Iron-sulfur</keyword>
<dbReference type="RefSeq" id="WP_228415717.1">
    <property type="nucleotide sequence ID" value="NZ_CP081135.1"/>
</dbReference>
<dbReference type="SUPFAM" id="SSF46548">
    <property type="entry name" value="alpha-helical ferredoxin"/>
    <property type="match status" value="1"/>
</dbReference>
<dbReference type="InterPro" id="IPR004453">
    <property type="entry name" value="QueG"/>
</dbReference>
<gene>
    <name evidence="3" type="ORF">JW646_16615</name>
</gene>
<dbReference type="GO" id="GO:0008616">
    <property type="term" value="P:tRNA queuosine(34) biosynthetic process"/>
    <property type="evidence" value="ECO:0007669"/>
    <property type="project" value="InterPro"/>
</dbReference>
<dbReference type="KEGG" id="tem:JW646_16615"/>
<dbReference type="EMBL" id="CP081135">
    <property type="protein sequence ID" value="UEL47233.1"/>
    <property type="molecule type" value="Genomic_DNA"/>
</dbReference>
<proteinExistence type="predicted"/>
<dbReference type="AlphaFoldDB" id="A0AAX2ZCZ9"/>
<sequence length="346" mass="40959">MNLNLEYKIKNKAIELGYENCGIISIDDMKEYSDKLRERINKFPEIEKHSKEFYSFANLQKDYPWAESIIICTRRYGKYKIPKHLEGLIGKYYLVDSRTDTNSQDYQDSLLFENYLNELRLKNITNREFGVTALRWAALKSGIGIVRKNNFLYTESGSWVYLEAWVIDKKLTLKVENNLKKCPPNCNICVKSCPTKSLQEPYTINRNTCVSCLNTWEGWDLSKDKHNSEMGNWVYGCDVCQDVCPFNKNKWSEEEEFPYLEDLGDLISLEKIIEMDYEFLRNIMSSKFWYIPKDDVWKWKSNTINAMLNNYNKSYEKYINMACNDENENVRKMAYWAKEKIISGIL</sequence>
<keyword evidence="1" id="KW-0479">Metal-binding</keyword>
<dbReference type="Pfam" id="PF13484">
    <property type="entry name" value="Fer4_16"/>
    <property type="match status" value="1"/>
</dbReference>
<evidence type="ECO:0000313" key="4">
    <source>
        <dbReference type="Proteomes" id="UP001198983"/>
    </source>
</evidence>
<keyword evidence="1" id="KW-0408">Iron</keyword>
<dbReference type="GO" id="GO:0052693">
    <property type="term" value="F:epoxyqueuosine reductase activity"/>
    <property type="evidence" value="ECO:0007669"/>
    <property type="project" value="TreeGrafter"/>
</dbReference>
<organism evidence="3 4">
    <name type="scientific">Terrisporobacter hibernicus</name>
    <dbReference type="NCBI Taxonomy" id="2813371"/>
    <lineage>
        <taxon>Bacteria</taxon>
        <taxon>Bacillati</taxon>
        <taxon>Bacillota</taxon>
        <taxon>Clostridia</taxon>
        <taxon>Peptostreptococcales</taxon>
        <taxon>Peptostreptococcaceae</taxon>
        <taxon>Terrisporobacter</taxon>
    </lineage>
</organism>
<feature type="domain" description="4Fe-4S ferredoxin-type" evidence="2">
    <location>
        <begin position="173"/>
        <end position="203"/>
    </location>
</feature>
<dbReference type="PANTHER" id="PTHR30002:SF4">
    <property type="entry name" value="EPOXYQUEUOSINE REDUCTASE"/>
    <property type="match status" value="1"/>
</dbReference>
<evidence type="ECO:0000256" key="1">
    <source>
        <dbReference type="ARBA" id="ARBA00022485"/>
    </source>
</evidence>
<dbReference type="GO" id="GO:0051539">
    <property type="term" value="F:4 iron, 4 sulfur cluster binding"/>
    <property type="evidence" value="ECO:0007669"/>
    <property type="project" value="UniProtKB-KW"/>
</dbReference>